<dbReference type="PANTHER" id="PTHR39966">
    <property type="entry name" value="BLL2471 PROTEIN-RELATED"/>
    <property type="match status" value="1"/>
</dbReference>
<gene>
    <name evidence="2" type="ORF">ETQ85_10100</name>
</gene>
<dbReference type="Proteomes" id="UP000389128">
    <property type="component" value="Unassembled WGS sequence"/>
</dbReference>
<dbReference type="EMBL" id="SDKK01000008">
    <property type="protein sequence ID" value="TYC58861.1"/>
    <property type="molecule type" value="Genomic_DNA"/>
</dbReference>
<dbReference type="GO" id="GO:0005886">
    <property type="term" value="C:plasma membrane"/>
    <property type="evidence" value="ECO:0007669"/>
    <property type="project" value="TreeGrafter"/>
</dbReference>
<name>A0A6C2CYK1_9RHOO</name>
<keyword evidence="3" id="KW-1185">Reference proteome</keyword>
<sequence>MKAIDIIHSEHRALAAVLQALRFLLDEIGAGRLTPDPELLGYMIEYITQVPDKLHHPKEDEVLFRILRERVPEAAGLIDKLQADHVEGARHTGQLETALARYRSEGGPAFAAFETLARGYVDAMTRHIRLEEAELLPLARKGLSATDWAEIDAAFEANRDPWSGPTGEYRALYSRIVNLVPAPYGLGG</sequence>
<dbReference type="AlphaFoldDB" id="A0A6C2CYK1"/>
<dbReference type="PANTHER" id="PTHR39966:SF1">
    <property type="entry name" value="HEMERYTHRIN-LIKE DOMAIN-CONTAINING PROTEIN"/>
    <property type="match status" value="1"/>
</dbReference>
<organism evidence="2 3">
    <name type="scientific">Zoogloea oleivorans</name>
    <dbReference type="NCBI Taxonomy" id="1552750"/>
    <lineage>
        <taxon>Bacteria</taxon>
        <taxon>Pseudomonadati</taxon>
        <taxon>Pseudomonadota</taxon>
        <taxon>Betaproteobacteria</taxon>
        <taxon>Rhodocyclales</taxon>
        <taxon>Zoogloeaceae</taxon>
        <taxon>Zoogloea</taxon>
    </lineage>
</organism>
<dbReference type="Gene3D" id="1.20.120.520">
    <property type="entry name" value="nmb1532 protein domain like"/>
    <property type="match status" value="1"/>
</dbReference>
<reference evidence="2 3" key="1">
    <citation type="submission" date="2019-01" db="EMBL/GenBank/DDBJ databases">
        <title>Zoogloea oleivorans genome sequencing and assembly.</title>
        <authorList>
            <person name="Tancsics A."/>
            <person name="Farkas M."/>
            <person name="Kriszt B."/>
            <person name="Maroti G."/>
            <person name="Horvath B."/>
        </authorList>
    </citation>
    <scope>NUCLEOTIDE SEQUENCE [LARGE SCALE GENOMIC DNA]</scope>
    <source>
        <strain evidence="2 3">Buc</strain>
    </source>
</reference>
<dbReference type="OrthoDB" id="8560984at2"/>
<dbReference type="RefSeq" id="WP_148578921.1">
    <property type="nucleotide sequence ID" value="NZ_SDKK01000008.1"/>
</dbReference>
<dbReference type="Pfam" id="PF01814">
    <property type="entry name" value="Hemerythrin"/>
    <property type="match status" value="1"/>
</dbReference>
<dbReference type="CDD" id="cd12108">
    <property type="entry name" value="Hr-like"/>
    <property type="match status" value="1"/>
</dbReference>
<dbReference type="InterPro" id="IPR012312">
    <property type="entry name" value="Hemerythrin-like"/>
</dbReference>
<evidence type="ECO:0000313" key="2">
    <source>
        <dbReference type="EMBL" id="TYC58861.1"/>
    </source>
</evidence>
<comment type="caution">
    <text evidence="2">The sequence shown here is derived from an EMBL/GenBank/DDBJ whole genome shotgun (WGS) entry which is preliminary data.</text>
</comment>
<evidence type="ECO:0000259" key="1">
    <source>
        <dbReference type="Pfam" id="PF01814"/>
    </source>
</evidence>
<evidence type="ECO:0000313" key="3">
    <source>
        <dbReference type="Proteomes" id="UP000389128"/>
    </source>
</evidence>
<proteinExistence type="predicted"/>
<accession>A0A6C2CYK1</accession>
<protein>
    <submittedName>
        <fullName evidence="2">Hemerythrin domain-containing protein</fullName>
    </submittedName>
</protein>
<feature type="domain" description="Hemerythrin-like" evidence="1">
    <location>
        <begin position="3"/>
        <end position="139"/>
    </location>
</feature>